<evidence type="ECO:0000313" key="2">
    <source>
        <dbReference type="EMBL" id="KAF9530935.1"/>
    </source>
</evidence>
<keyword evidence="1" id="KW-0472">Membrane</keyword>
<feature type="transmembrane region" description="Helical" evidence="1">
    <location>
        <begin position="161"/>
        <end position="182"/>
    </location>
</feature>
<keyword evidence="1" id="KW-1133">Transmembrane helix</keyword>
<feature type="transmembrane region" description="Helical" evidence="1">
    <location>
        <begin position="240"/>
        <end position="269"/>
    </location>
</feature>
<evidence type="ECO:0000313" key="3">
    <source>
        <dbReference type="Proteomes" id="UP000807306"/>
    </source>
</evidence>
<comment type="caution">
    <text evidence="2">The sequence shown here is derived from an EMBL/GenBank/DDBJ whole genome shotgun (WGS) entry which is preliminary data.</text>
</comment>
<organism evidence="2 3">
    <name type="scientific">Crepidotus variabilis</name>
    <dbReference type="NCBI Taxonomy" id="179855"/>
    <lineage>
        <taxon>Eukaryota</taxon>
        <taxon>Fungi</taxon>
        <taxon>Dikarya</taxon>
        <taxon>Basidiomycota</taxon>
        <taxon>Agaricomycotina</taxon>
        <taxon>Agaricomycetes</taxon>
        <taxon>Agaricomycetidae</taxon>
        <taxon>Agaricales</taxon>
        <taxon>Agaricineae</taxon>
        <taxon>Crepidotaceae</taxon>
        <taxon>Crepidotus</taxon>
    </lineage>
</organism>
<feature type="transmembrane region" description="Helical" evidence="1">
    <location>
        <begin position="126"/>
        <end position="149"/>
    </location>
</feature>
<dbReference type="Proteomes" id="UP000807306">
    <property type="component" value="Unassembled WGS sequence"/>
</dbReference>
<feature type="transmembrane region" description="Helical" evidence="1">
    <location>
        <begin position="56"/>
        <end position="76"/>
    </location>
</feature>
<dbReference type="OrthoDB" id="2986689at2759"/>
<reference evidence="2" key="1">
    <citation type="submission" date="2020-11" db="EMBL/GenBank/DDBJ databases">
        <authorList>
            <consortium name="DOE Joint Genome Institute"/>
            <person name="Ahrendt S."/>
            <person name="Riley R."/>
            <person name="Andreopoulos W."/>
            <person name="Labutti K."/>
            <person name="Pangilinan J."/>
            <person name="Ruiz-Duenas F.J."/>
            <person name="Barrasa J.M."/>
            <person name="Sanchez-Garcia M."/>
            <person name="Camarero S."/>
            <person name="Miyauchi S."/>
            <person name="Serrano A."/>
            <person name="Linde D."/>
            <person name="Babiker R."/>
            <person name="Drula E."/>
            <person name="Ayuso-Fernandez I."/>
            <person name="Pacheco R."/>
            <person name="Padilla G."/>
            <person name="Ferreira P."/>
            <person name="Barriuso J."/>
            <person name="Kellner H."/>
            <person name="Castanera R."/>
            <person name="Alfaro M."/>
            <person name="Ramirez L."/>
            <person name="Pisabarro A.G."/>
            <person name="Kuo A."/>
            <person name="Tritt A."/>
            <person name="Lipzen A."/>
            <person name="He G."/>
            <person name="Yan M."/>
            <person name="Ng V."/>
            <person name="Cullen D."/>
            <person name="Martin F."/>
            <person name="Rosso M.-N."/>
            <person name="Henrissat B."/>
            <person name="Hibbett D."/>
            <person name="Martinez A.T."/>
            <person name="Grigoriev I.V."/>
        </authorList>
    </citation>
    <scope>NUCLEOTIDE SEQUENCE</scope>
    <source>
        <strain evidence="2">CBS 506.95</strain>
    </source>
</reference>
<dbReference type="EMBL" id="MU157837">
    <property type="protein sequence ID" value="KAF9530935.1"/>
    <property type="molecule type" value="Genomic_DNA"/>
</dbReference>
<accession>A0A9P6ELA0</accession>
<feature type="transmembrane region" description="Helical" evidence="1">
    <location>
        <begin position="323"/>
        <end position="345"/>
    </location>
</feature>
<evidence type="ECO:0000256" key="1">
    <source>
        <dbReference type="SAM" id="Phobius"/>
    </source>
</evidence>
<sequence>MSNDTCAISSINDLLSQANANQLNITTTVSQCPDICALAWGNGNPDLSGIGANISYIFQAILSILCGPLLCLVYELRHRWRLGERTAKHLSALHDSFLDISAQFSIPVAIAAVIRLRQKAPFYELAFLRSLTTMQFLGLLSTAVTVGLFEDDYERGVQRITIIVLYGLIEFGFYMGLIGGLVTNPSTWERINELTDACKAYGHIFPWLKHIPPPVKVNLPHISVKDYFNPVKFSAKKWKFAFIIIGFIIAGFLALILACVMIYFLAIAFWKILTGERDGGWRYLVLPMSAAFTIAMLVELVEMERTRNFMKVVAGADFQDNQWGFGQVIALFLWMPLCTQLFYYLTRLELQPKRATRSPSPADSLPTVKFENEKAQTKDIEVGDSAGGMAKDSVGVAVPSRLFQK</sequence>
<keyword evidence="1" id="KW-0812">Transmembrane</keyword>
<gene>
    <name evidence="2" type="ORF">CPB83DRAFT_849898</name>
</gene>
<dbReference type="AlphaFoldDB" id="A0A9P6ELA0"/>
<keyword evidence="3" id="KW-1185">Reference proteome</keyword>
<proteinExistence type="predicted"/>
<feature type="transmembrane region" description="Helical" evidence="1">
    <location>
        <begin position="281"/>
        <end position="303"/>
    </location>
</feature>
<name>A0A9P6ELA0_9AGAR</name>
<protein>
    <submittedName>
        <fullName evidence="2">Uncharacterized protein</fullName>
    </submittedName>
</protein>